<feature type="compositionally biased region" description="Low complexity" evidence="2">
    <location>
        <begin position="360"/>
        <end position="370"/>
    </location>
</feature>
<feature type="domain" description="SGS" evidence="3">
    <location>
        <begin position="382"/>
        <end position="465"/>
    </location>
</feature>
<dbReference type="PROSITE" id="PS51048">
    <property type="entry name" value="SGS"/>
    <property type="match status" value="1"/>
</dbReference>
<evidence type="ECO:0000313" key="5">
    <source>
        <dbReference type="EMBL" id="KHN94982.1"/>
    </source>
</evidence>
<dbReference type="SUPFAM" id="SSF48452">
    <property type="entry name" value="TPR-like"/>
    <property type="match status" value="1"/>
</dbReference>
<evidence type="ECO:0000256" key="1">
    <source>
        <dbReference type="ARBA" id="ARBA00008509"/>
    </source>
</evidence>
<evidence type="ECO:0000313" key="6">
    <source>
        <dbReference type="Proteomes" id="UP000030816"/>
    </source>
</evidence>
<dbReference type="CDD" id="cd06466">
    <property type="entry name" value="p23_CS_SGT1_like"/>
    <property type="match status" value="1"/>
</dbReference>
<evidence type="ECO:0000256" key="2">
    <source>
        <dbReference type="SAM" id="MobiDB-lite"/>
    </source>
</evidence>
<dbReference type="OrthoDB" id="1898560at2759"/>
<dbReference type="InterPro" id="IPR007052">
    <property type="entry name" value="CS_dom"/>
</dbReference>
<evidence type="ECO:0000259" key="3">
    <source>
        <dbReference type="PROSITE" id="PS51048"/>
    </source>
</evidence>
<reference evidence="5 6" key="1">
    <citation type="journal article" date="2014" name="Proc. Natl. Acad. Sci. U.S.A.">
        <title>Trajectory and genomic determinants of fungal-pathogen speciation and host adaptation.</title>
        <authorList>
            <person name="Hu X."/>
            <person name="Xiao G."/>
            <person name="Zheng P."/>
            <person name="Shang Y."/>
            <person name="Su Y."/>
            <person name="Zhang X."/>
            <person name="Liu X."/>
            <person name="Zhan S."/>
            <person name="St Leger R.J."/>
            <person name="Wang C."/>
        </authorList>
    </citation>
    <scope>NUCLEOTIDE SEQUENCE [LARGE SCALE GENOMIC DNA]</scope>
    <source>
        <strain evidence="5 6">ARSEF 1941</strain>
    </source>
</reference>
<dbReference type="STRING" id="1081103.A0A0B2WNB6"/>
<dbReference type="PANTHER" id="PTHR45862">
    <property type="entry name" value="PROTEIN SGT1 HOMOLOG"/>
    <property type="match status" value="1"/>
</dbReference>
<dbReference type="Pfam" id="PF05002">
    <property type="entry name" value="SGS"/>
    <property type="match status" value="1"/>
</dbReference>
<accession>A0A0B2WNB6</accession>
<dbReference type="AlphaFoldDB" id="A0A0B2WNB6"/>
<dbReference type="Gene3D" id="1.25.40.10">
    <property type="entry name" value="Tetratricopeptide repeat domain"/>
    <property type="match status" value="1"/>
</dbReference>
<dbReference type="Pfam" id="PF04969">
    <property type="entry name" value="CS"/>
    <property type="match status" value="1"/>
</dbReference>
<dbReference type="GeneID" id="63741664"/>
<dbReference type="RefSeq" id="XP_040676048.1">
    <property type="nucleotide sequence ID" value="XM_040826007.1"/>
</dbReference>
<comment type="similarity">
    <text evidence="1">Belongs to the SGT1 family.</text>
</comment>
<dbReference type="Proteomes" id="UP000030816">
    <property type="component" value="Unassembled WGS sequence"/>
</dbReference>
<organism evidence="5 6">
    <name type="scientific">Metarhizium album (strain ARSEF 1941)</name>
    <dbReference type="NCBI Taxonomy" id="1081103"/>
    <lineage>
        <taxon>Eukaryota</taxon>
        <taxon>Fungi</taxon>
        <taxon>Dikarya</taxon>
        <taxon>Ascomycota</taxon>
        <taxon>Pezizomycotina</taxon>
        <taxon>Sordariomycetes</taxon>
        <taxon>Hypocreomycetidae</taxon>
        <taxon>Hypocreales</taxon>
        <taxon>Clavicipitaceae</taxon>
        <taxon>Metarhizium</taxon>
    </lineage>
</organism>
<feature type="region of interest" description="Disordered" evidence="2">
    <location>
        <begin position="201"/>
        <end position="222"/>
    </location>
</feature>
<feature type="region of interest" description="Disordered" evidence="2">
    <location>
        <begin position="327"/>
        <end position="406"/>
    </location>
</feature>
<dbReference type="InterPro" id="IPR011990">
    <property type="entry name" value="TPR-like_helical_dom_sf"/>
</dbReference>
<dbReference type="InterPro" id="IPR008978">
    <property type="entry name" value="HSP20-like_chaperone"/>
</dbReference>
<keyword evidence="6" id="KW-1185">Reference proteome</keyword>
<protein>
    <submittedName>
        <fullName evidence="5">SGT1 and CS domain containing protein</fullName>
    </submittedName>
</protein>
<sequence length="465" mass="51322">MSHITHANQGLAAVDAKNWDVAIGKLSRALQTSTNPAWLLARSKALINVKRYEEALDDANLAFHTAYERNKRDSMIDAHYRRAVAYYRLGQYANADCCAIYAMRLAKGHAALDKEDVRAANSDEDGFWKPTADDAMAEAREDPFNQTRPEGAMSAAQPAHVGDWRRASTLRIQALTAMKKLPADDEARKATAPLRPVRKELSTFNRSNDETAESSKKTEVTAQKPVIPADAPLRLQDFQTNTVMSVTIFSKGVNKEKLKVDFLPESVRLKPLVYPNGDEKEFLLQTFAEIDPSTSGYAVTPNKVELRLVKKEPGKWSRVTRDAPEIKNIGEKDTESQAIKEARQQAMDEADEKAKDEKAAAAAVQAGAANKAEDTAGATGPAYPSSSRTGPKNWDKIGADEDEEEEAGVNDFFKKLYKGATPEQQRAMMKSFIESNGTSLSTDWDDVGSRTVETVPPEGVEPKKW</sequence>
<evidence type="ECO:0000259" key="4">
    <source>
        <dbReference type="PROSITE" id="PS51203"/>
    </source>
</evidence>
<dbReference type="EMBL" id="AZHE01000028">
    <property type="protein sequence ID" value="KHN94982.1"/>
    <property type="molecule type" value="Genomic_DNA"/>
</dbReference>
<feature type="compositionally biased region" description="Basic and acidic residues" evidence="2">
    <location>
        <begin position="201"/>
        <end position="219"/>
    </location>
</feature>
<feature type="compositionally biased region" description="Polar residues" evidence="2">
    <location>
        <begin position="433"/>
        <end position="442"/>
    </location>
</feature>
<dbReference type="InterPro" id="IPR007699">
    <property type="entry name" value="SGS_dom"/>
</dbReference>
<dbReference type="GO" id="GO:0051087">
    <property type="term" value="F:protein-folding chaperone binding"/>
    <property type="evidence" value="ECO:0007669"/>
    <property type="project" value="InterPro"/>
</dbReference>
<dbReference type="Gene3D" id="2.60.40.790">
    <property type="match status" value="1"/>
</dbReference>
<dbReference type="InterPro" id="IPR044563">
    <property type="entry name" value="Sgt1-like"/>
</dbReference>
<gene>
    <name evidence="5" type="ORF">MAM_07209</name>
</gene>
<dbReference type="HOGENOM" id="CLU_039532_3_1_1"/>
<feature type="compositionally biased region" description="Basic and acidic residues" evidence="2">
    <location>
        <begin position="327"/>
        <end position="343"/>
    </location>
</feature>
<dbReference type="PROSITE" id="PS51203">
    <property type="entry name" value="CS"/>
    <property type="match status" value="1"/>
</dbReference>
<dbReference type="SUPFAM" id="SSF49764">
    <property type="entry name" value="HSP20-like chaperones"/>
    <property type="match status" value="1"/>
</dbReference>
<feature type="region of interest" description="Disordered" evidence="2">
    <location>
        <begin position="428"/>
        <end position="465"/>
    </location>
</feature>
<feature type="domain" description="CS" evidence="4">
    <location>
        <begin position="230"/>
        <end position="320"/>
    </location>
</feature>
<name>A0A0B2WNB6_METAS</name>
<comment type="caution">
    <text evidence="5">The sequence shown here is derived from an EMBL/GenBank/DDBJ whole genome shotgun (WGS) entry which is preliminary data.</text>
</comment>
<proteinExistence type="inferred from homology"/>